<accession>A0A2M8KE00</accession>
<evidence type="ECO:0000256" key="7">
    <source>
        <dbReference type="RuleBase" id="RU000562"/>
    </source>
</evidence>
<proteinExistence type="inferred from homology"/>
<dbReference type="GO" id="GO:1990904">
    <property type="term" value="C:ribonucleoprotein complex"/>
    <property type="evidence" value="ECO:0007669"/>
    <property type="project" value="UniProtKB-KW"/>
</dbReference>
<dbReference type="GO" id="GO:0006412">
    <property type="term" value="P:translation"/>
    <property type="evidence" value="ECO:0007669"/>
    <property type="project" value="UniProtKB-UniRule"/>
</dbReference>
<dbReference type="InterPro" id="IPR028909">
    <property type="entry name" value="bL21-like"/>
</dbReference>
<evidence type="ECO:0000313" key="8">
    <source>
        <dbReference type="EMBL" id="PJE58145.1"/>
    </source>
</evidence>
<evidence type="ECO:0000256" key="4">
    <source>
        <dbReference type="ARBA" id="ARBA00022980"/>
    </source>
</evidence>
<dbReference type="GO" id="GO:0003735">
    <property type="term" value="F:structural constituent of ribosome"/>
    <property type="evidence" value="ECO:0007669"/>
    <property type="project" value="InterPro"/>
</dbReference>
<dbReference type="InterPro" id="IPR018258">
    <property type="entry name" value="Ribosomal_bL21_CS"/>
</dbReference>
<dbReference type="Pfam" id="PF00829">
    <property type="entry name" value="Ribosomal_L21p"/>
    <property type="match status" value="1"/>
</dbReference>
<dbReference type="HAMAP" id="MF_01363">
    <property type="entry name" value="Ribosomal_bL21"/>
    <property type="match status" value="1"/>
</dbReference>
<keyword evidence="3 6" id="KW-0694">RNA-binding</keyword>
<reference evidence="9" key="1">
    <citation type="submission" date="2017-09" db="EMBL/GenBank/DDBJ databases">
        <title>Depth-based differentiation of microbial function through sediment-hosted aquifers and enrichment of novel symbionts in the deep terrestrial subsurface.</title>
        <authorList>
            <person name="Probst A.J."/>
            <person name="Ladd B."/>
            <person name="Jarett J.K."/>
            <person name="Geller-Mcgrath D.E."/>
            <person name="Sieber C.M.K."/>
            <person name="Emerson J.B."/>
            <person name="Anantharaman K."/>
            <person name="Thomas B.C."/>
            <person name="Malmstrom R."/>
            <person name="Stieglmeier M."/>
            <person name="Klingl A."/>
            <person name="Woyke T."/>
            <person name="Ryan C.M."/>
            <person name="Banfield J.F."/>
        </authorList>
    </citation>
    <scope>NUCLEOTIDE SEQUENCE [LARGE SCALE GENOMIC DNA]</scope>
</reference>
<comment type="function">
    <text evidence="6 7">This protein binds to 23S rRNA in the presence of protein L20.</text>
</comment>
<dbReference type="InterPro" id="IPR036164">
    <property type="entry name" value="bL21-like_sf"/>
</dbReference>
<sequence length="103" mass="11545">MLAVIKTGGKQYVVTPGQKIKVEKIDVTEGADFNFDEVLLVENEGKVEVGSPNLKEAKVVGKVLGNGRADKVMIFKYKPKKRYHKKQGHRQQFTEVEITSIKS</sequence>
<dbReference type="PANTHER" id="PTHR21349">
    <property type="entry name" value="50S RIBOSOMAL PROTEIN L21"/>
    <property type="match status" value="1"/>
</dbReference>
<dbReference type="GO" id="GO:0005840">
    <property type="term" value="C:ribosome"/>
    <property type="evidence" value="ECO:0007669"/>
    <property type="project" value="UniProtKB-KW"/>
</dbReference>
<dbReference type="PROSITE" id="PS01169">
    <property type="entry name" value="RIBOSOMAL_L21"/>
    <property type="match status" value="1"/>
</dbReference>
<comment type="similarity">
    <text evidence="1 6 7">Belongs to the bacterial ribosomal protein bL21 family.</text>
</comment>
<name>A0A2M8KE00_9BACT</name>
<evidence type="ECO:0000313" key="9">
    <source>
        <dbReference type="Proteomes" id="UP000231450"/>
    </source>
</evidence>
<dbReference type="Proteomes" id="UP000231450">
    <property type="component" value="Unassembled WGS sequence"/>
</dbReference>
<dbReference type="SUPFAM" id="SSF141091">
    <property type="entry name" value="L21p-like"/>
    <property type="match status" value="1"/>
</dbReference>
<evidence type="ECO:0000256" key="2">
    <source>
        <dbReference type="ARBA" id="ARBA00022730"/>
    </source>
</evidence>
<keyword evidence="4 6" id="KW-0689">Ribosomal protein</keyword>
<dbReference type="NCBIfam" id="TIGR00061">
    <property type="entry name" value="L21"/>
    <property type="match status" value="1"/>
</dbReference>
<comment type="caution">
    <text evidence="8">The sequence shown here is derived from an EMBL/GenBank/DDBJ whole genome shotgun (WGS) entry which is preliminary data.</text>
</comment>
<dbReference type="GO" id="GO:0019843">
    <property type="term" value="F:rRNA binding"/>
    <property type="evidence" value="ECO:0007669"/>
    <property type="project" value="UniProtKB-UniRule"/>
</dbReference>
<protein>
    <recommendedName>
        <fullName evidence="6">Large ribosomal subunit protein bL21</fullName>
    </recommendedName>
</protein>
<gene>
    <name evidence="6 8" type="primary">rplU</name>
    <name evidence="8" type="ORF">COU81_02295</name>
</gene>
<evidence type="ECO:0000256" key="1">
    <source>
        <dbReference type="ARBA" id="ARBA00008563"/>
    </source>
</evidence>
<comment type="subunit">
    <text evidence="6">Part of the 50S ribosomal subunit. Contacts protein L20.</text>
</comment>
<evidence type="ECO:0000256" key="3">
    <source>
        <dbReference type="ARBA" id="ARBA00022884"/>
    </source>
</evidence>
<organism evidence="8 9">
    <name type="scientific">Candidatus Portnoybacteria bacterium CG10_big_fil_rev_8_21_14_0_10_36_7</name>
    <dbReference type="NCBI Taxonomy" id="1974812"/>
    <lineage>
        <taxon>Bacteria</taxon>
        <taxon>Candidatus Portnoyibacteriota</taxon>
    </lineage>
</organism>
<keyword evidence="5 6" id="KW-0687">Ribonucleoprotein</keyword>
<dbReference type="PANTHER" id="PTHR21349:SF0">
    <property type="entry name" value="LARGE RIBOSOMAL SUBUNIT PROTEIN BL21M"/>
    <property type="match status" value="1"/>
</dbReference>
<dbReference type="InterPro" id="IPR001787">
    <property type="entry name" value="Ribosomal_bL21"/>
</dbReference>
<keyword evidence="2 6" id="KW-0699">rRNA-binding</keyword>
<evidence type="ECO:0000256" key="5">
    <source>
        <dbReference type="ARBA" id="ARBA00023274"/>
    </source>
</evidence>
<dbReference type="EMBL" id="PFDW01000050">
    <property type="protein sequence ID" value="PJE58145.1"/>
    <property type="molecule type" value="Genomic_DNA"/>
</dbReference>
<dbReference type="AlphaFoldDB" id="A0A2M8KE00"/>
<evidence type="ECO:0000256" key="6">
    <source>
        <dbReference type="HAMAP-Rule" id="MF_01363"/>
    </source>
</evidence>
<dbReference type="GO" id="GO:0005737">
    <property type="term" value="C:cytoplasm"/>
    <property type="evidence" value="ECO:0007669"/>
    <property type="project" value="UniProtKB-ARBA"/>
</dbReference>